<gene>
    <name evidence="1" type="ORF">Golax_002759</name>
</gene>
<proteinExistence type="predicted"/>
<dbReference type="AlphaFoldDB" id="A0A7J9ASG2"/>
<comment type="caution">
    <text evidence="1">The sequence shown here is derived from an EMBL/GenBank/DDBJ whole genome shotgun (WGS) entry which is preliminary data.</text>
</comment>
<name>A0A7J9ASG2_9ROSI</name>
<organism evidence="1 2">
    <name type="scientific">Gossypium laxum</name>
    <dbReference type="NCBI Taxonomy" id="34288"/>
    <lineage>
        <taxon>Eukaryota</taxon>
        <taxon>Viridiplantae</taxon>
        <taxon>Streptophyta</taxon>
        <taxon>Embryophyta</taxon>
        <taxon>Tracheophyta</taxon>
        <taxon>Spermatophyta</taxon>
        <taxon>Magnoliopsida</taxon>
        <taxon>eudicotyledons</taxon>
        <taxon>Gunneridae</taxon>
        <taxon>Pentapetalae</taxon>
        <taxon>rosids</taxon>
        <taxon>malvids</taxon>
        <taxon>Malvales</taxon>
        <taxon>Malvaceae</taxon>
        <taxon>Malvoideae</taxon>
        <taxon>Gossypium</taxon>
    </lineage>
</organism>
<sequence>MAAHSKMIFSKLLTVTDISKRLAVPSAILATFHWRPYHQISVFIRYKTLANSLHNPKEGVQETRILRVKVGREVHFFGIPEDGANAMDYGNGTGDHEHAAAEAYPQIITRNLQGLLRQPTTPYGAELSLTLAPTNVERNTMIGSMARL</sequence>
<dbReference type="Proteomes" id="UP000593574">
    <property type="component" value="Unassembled WGS sequence"/>
</dbReference>
<keyword evidence="2" id="KW-1185">Reference proteome</keyword>
<evidence type="ECO:0000313" key="1">
    <source>
        <dbReference type="EMBL" id="MBA0726971.1"/>
    </source>
</evidence>
<reference evidence="1 2" key="1">
    <citation type="journal article" date="2019" name="Genome Biol. Evol.">
        <title>Insights into the evolution of the New World diploid cottons (Gossypium, subgenus Houzingenia) based on genome sequencing.</title>
        <authorList>
            <person name="Grover C.E."/>
            <person name="Arick M.A. 2nd"/>
            <person name="Thrash A."/>
            <person name="Conover J.L."/>
            <person name="Sanders W.S."/>
            <person name="Peterson D.G."/>
            <person name="Frelichowski J.E."/>
            <person name="Scheffler J.A."/>
            <person name="Scheffler B.E."/>
            <person name="Wendel J.F."/>
        </authorList>
    </citation>
    <scope>NUCLEOTIDE SEQUENCE [LARGE SCALE GENOMIC DNA]</scope>
    <source>
        <strain evidence="1">4</strain>
        <tissue evidence="1">Leaf</tissue>
    </source>
</reference>
<dbReference type="EMBL" id="JABEZV010000012">
    <property type="protein sequence ID" value="MBA0726971.1"/>
    <property type="molecule type" value="Genomic_DNA"/>
</dbReference>
<evidence type="ECO:0000313" key="2">
    <source>
        <dbReference type="Proteomes" id="UP000593574"/>
    </source>
</evidence>
<protein>
    <submittedName>
        <fullName evidence="1">Uncharacterized protein</fullName>
    </submittedName>
</protein>
<accession>A0A7J9ASG2</accession>